<dbReference type="Proteomes" id="UP001056120">
    <property type="component" value="Linkage Group LG17"/>
</dbReference>
<name>A0ACB9ETG6_9ASTR</name>
<keyword evidence="2" id="KW-1185">Reference proteome</keyword>
<accession>A0ACB9ETG6</accession>
<protein>
    <submittedName>
        <fullName evidence="1">Uncharacterized protein</fullName>
    </submittedName>
</protein>
<sequence length="183" mass="20592">MGLFPLQESYTLGLAITLVLFCLLFIYKATKKTNTAPEASGGWPILGHLNLLNGSSELPHLALASMADQYGPIFTIRLGVRRVLVVSNWEIAKEIFTTHDLIVSNRPKYIAAKILGYNYASVSFAPYGPYWLGIRKIISTELVSGNRVEKLKFVRVFELETPSKTYSSFGRRRGMGKGKCWWR</sequence>
<gene>
    <name evidence="1" type="ORF">L1987_52353</name>
</gene>
<comment type="caution">
    <text evidence="1">The sequence shown here is derived from an EMBL/GenBank/DDBJ whole genome shotgun (WGS) entry which is preliminary data.</text>
</comment>
<reference evidence="2" key="1">
    <citation type="journal article" date="2022" name="Mol. Ecol. Resour.">
        <title>The genomes of chicory, endive, great burdock and yacon provide insights into Asteraceae palaeo-polyploidization history and plant inulin production.</title>
        <authorList>
            <person name="Fan W."/>
            <person name="Wang S."/>
            <person name="Wang H."/>
            <person name="Wang A."/>
            <person name="Jiang F."/>
            <person name="Liu H."/>
            <person name="Zhao H."/>
            <person name="Xu D."/>
            <person name="Zhang Y."/>
        </authorList>
    </citation>
    <scope>NUCLEOTIDE SEQUENCE [LARGE SCALE GENOMIC DNA]</scope>
    <source>
        <strain evidence="2">cv. Yunnan</strain>
    </source>
</reference>
<dbReference type="EMBL" id="CM042034">
    <property type="protein sequence ID" value="KAI3761930.1"/>
    <property type="molecule type" value="Genomic_DNA"/>
</dbReference>
<proteinExistence type="predicted"/>
<organism evidence="1 2">
    <name type="scientific">Smallanthus sonchifolius</name>
    <dbReference type="NCBI Taxonomy" id="185202"/>
    <lineage>
        <taxon>Eukaryota</taxon>
        <taxon>Viridiplantae</taxon>
        <taxon>Streptophyta</taxon>
        <taxon>Embryophyta</taxon>
        <taxon>Tracheophyta</taxon>
        <taxon>Spermatophyta</taxon>
        <taxon>Magnoliopsida</taxon>
        <taxon>eudicotyledons</taxon>
        <taxon>Gunneridae</taxon>
        <taxon>Pentapetalae</taxon>
        <taxon>asterids</taxon>
        <taxon>campanulids</taxon>
        <taxon>Asterales</taxon>
        <taxon>Asteraceae</taxon>
        <taxon>Asteroideae</taxon>
        <taxon>Heliantheae alliance</taxon>
        <taxon>Millerieae</taxon>
        <taxon>Smallanthus</taxon>
    </lineage>
</organism>
<evidence type="ECO:0000313" key="2">
    <source>
        <dbReference type="Proteomes" id="UP001056120"/>
    </source>
</evidence>
<evidence type="ECO:0000313" key="1">
    <source>
        <dbReference type="EMBL" id="KAI3761930.1"/>
    </source>
</evidence>
<reference evidence="1 2" key="2">
    <citation type="journal article" date="2022" name="Mol. Ecol. Resour.">
        <title>The genomes of chicory, endive, great burdock and yacon provide insights into Asteraceae paleo-polyploidization history and plant inulin production.</title>
        <authorList>
            <person name="Fan W."/>
            <person name="Wang S."/>
            <person name="Wang H."/>
            <person name="Wang A."/>
            <person name="Jiang F."/>
            <person name="Liu H."/>
            <person name="Zhao H."/>
            <person name="Xu D."/>
            <person name="Zhang Y."/>
        </authorList>
    </citation>
    <scope>NUCLEOTIDE SEQUENCE [LARGE SCALE GENOMIC DNA]</scope>
    <source>
        <strain evidence="2">cv. Yunnan</strain>
        <tissue evidence="1">Leaves</tissue>
    </source>
</reference>